<dbReference type="OrthoDB" id="20109at2759"/>
<dbReference type="AlphaFoldDB" id="W9WXV3"/>
<dbReference type="PANTHER" id="PTHR28272">
    <property type="entry name" value="RIBONUCLEASES P/MRP PROTEIN SUBUNIT POP3"/>
    <property type="match status" value="1"/>
</dbReference>
<accession>W9WXV3</accession>
<dbReference type="STRING" id="1182543.W9WXV3"/>
<dbReference type="GO" id="GO:0004526">
    <property type="term" value="F:ribonuclease P activity"/>
    <property type="evidence" value="ECO:0007669"/>
    <property type="project" value="TreeGrafter"/>
</dbReference>
<dbReference type="GO" id="GO:0008033">
    <property type="term" value="P:tRNA processing"/>
    <property type="evidence" value="ECO:0007669"/>
    <property type="project" value="InterPro"/>
</dbReference>
<dbReference type="RefSeq" id="XP_007742740.1">
    <property type="nucleotide sequence ID" value="XM_007744550.1"/>
</dbReference>
<organism evidence="1 2">
    <name type="scientific">Cladophialophora psammophila CBS 110553</name>
    <dbReference type="NCBI Taxonomy" id="1182543"/>
    <lineage>
        <taxon>Eukaryota</taxon>
        <taxon>Fungi</taxon>
        <taxon>Dikarya</taxon>
        <taxon>Ascomycota</taxon>
        <taxon>Pezizomycotina</taxon>
        <taxon>Eurotiomycetes</taxon>
        <taxon>Chaetothyriomycetidae</taxon>
        <taxon>Chaetothyriales</taxon>
        <taxon>Herpotrichiellaceae</taxon>
        <taxon>Cladophialophora</taxon>
    </lineage>
</organism>
<dbReference type="InterPro" id="IPR013241">
    <property type="entry name" value="RNase_P_Pop3"/>
</dbReference>
<evidence type="ECO:0000313" key="1">
    <source>
        <dbReference type="EMBL" id="EXJ72793.1"/>
    </source>
</evidence>
<dbReference type="GeneID" id="19188667"/>
<dbReference type="HOGENOM" id="CLU_047273_2_0_1"/>
<reference evidence="1 2" key="1">
    <citation type="submission" date="2013-03" db="EMBL/GenBank/DDBJ databases">
        <title>The Genome Sequence of Cladophialophora psammophila CBS 110553.</title>
        <authorList>
            <consortium name="The Broad Institute Genomics Platform"/>
            <person name="Cuomo C."/>
            <person name="de Hoog S."/>
            <person name="Gorbushina A."/>
            <person name="Walker B."/>
            <person name="Young S.K."/>
            <person name="Zeng Q."/>
            <person name="Gargeya S."/>
            <person name="Fitzgerald M."/>
            <person name="Haas B."/>
            <person name="Abouelleil A."/>
            <person name="Allen A.W."/>
            <person name="Alvarado L."/>
            <person name="Arachchi H.M."/>
            <person name="Berlin A.M."/>
            <person name="Chapman S.B."/>
            <person name="Gainer-Dewar J."/>
            <person name="Goldberg J."/>
            <person name="Griggs A."/>
            <person name="Gujja S."/>
            <person name="Hansen M."/>
            <person name="Howarth C."/>
            <person name="Imamovic A."/>
            <person name="Ireland A."/>
            <person name="Larimer J."/>
            <person name="McCowan C."/>
            <person name="Murphy C."/>
            <person name="Pearson M."/>
            <person name="Poon T.W."/>
            <person name="Priest M."/>
            <person name="Roberts A."/>
            <person name="Saif S."/>
            <person name="Shea T."/>
            <person name="Sisk P."/>
            <person name="Sykes S."/>
            <person name="Wortman J."/>
            <person name="Nusbaum C."/>
            <person name="Birren B."/>
        </authorList>
    </citation>
    <scope>NUCLEOTIDE SEQUENCE [LARGE SCALE GENOMIC DNA]</scope>
    <source>
        <strain evidence="1 2">CBS 110553</strain>
    </source>
</reference>
<keyword evidence="2" id="KW-1185">Reference proteome</keyword>
<name>W9WXV3_9EURO</name>
<dbReference type="GO" id="GO:0000172">
    <property type="term" value="C:ribonuclease MRP complex"/>
    <property type="evidence" value="ECO:0007669"/>
    <property type="project" value="TreeGrafter"/>
</dbReference>
<dbReference type="GO" id="GO:0034965">
    <property type="term" value="P:intronic box C/D snoRNA processing"/>
    <property type="evidence" value="ECO:0007669"/>
    <property type="project" value="TreeGrafter"/>
</dbReference>
<dbReference type="PANTHER" id="PTHR28272:SF1">
    <property type="entry name" value="RIBONUCLEASES P_MRP PROTEIN SUBUNIT POP3"/>
    <property type="match status" value="1"/>
</dbReference>
<evidence type="ECO:0000313" key="2">
    <source>
        <dbReference type="Proteomes" id="UP000019471"/>
    </source>
</evidence>
<dbReference type="eggNOG" id="ENOG502S6UT">
    <property type="taxonomic scope" value="Eukaryota"/>
</dbReference>
<dbReference type="GO" id="GO:0005655">
    <property type="term" value="C:nucleolar ribonuclease P complex"/>
    <property type="evidence" value="ECO:0007669"/>
    <property type="project" value="TreeGrafter"/>
</dbReference>
<dbReference type="Proteomes" id="UP000019471">
    <property type="component" value="Unassembled WGS sequence"/>
</dbReference>
<proteinExistence type="predicted"/>
<dbReference type="GO" id="GO:0000171">
    <property type="term" value="F:ribonuclease MRP activity"/>
    <property type="evidence" value="ECO:0007669"/>
    <property type="project" value="TreeGrafter"/>
</dbReference>
<protein>
    <submittedName>
        <fullName evidence="1">Uncharacterized protein</fullName>
    </submittedName>
</protein>
<gene>
    <name evidence="1" type="ORF">A1O5_03940</name>
</gene>
<sequence>MDKQKKTTTSTIVHALSLPYAEPQWPTLSPDSEQALLQLLLRLLQPIGDFRRDHVARSKGKGRAGKVNKKTQEDSLPEWMPDIYDHLTLGFNSTVRRLESLACSRKPRLLSQHTDADPLGHSRANLFVVFICRQNLPDVMTSSLPLLIATSAPKIARARLVEWSSQAEEKVAQALHQPRVGVLGIEEGAPGTETLLRCVRDTVDAVDVPWLDQTSTPIYQSVNIQTVESVPKSNAAIRGRKRKTPEDG</sequence>
<dbReference type="Pfam" id="PF08228">
    <property type="entry name" value="RNase_P_pop3"/>
    <property type="match status" value="1"/>
</dbReference>
<dbReference type="GO" id="GO:0006364">
    <property type="term" value="P:rRNA processing"/>
    <property type="evidence" value="ECO:0007669"/>
    <property type="project" value="InterPro"/>
</dbReference>
<dbReference type="GO" id="GO:0005829">
    <property type="term" value="C:cytosol"/>
    <property type="evidence" value="ECO:0007669"/>
    <property type="project" value="TreeGrafter"/>
</dbReference>
<dbReference type="EMBL" id="AMGX01000005">
    <property type="protein sequence ID" value="EXJ72793.1"/>
    <property type="molecule type" value="Genomic_DNA"/>
</dbReference>
<comment type="caution">
    <text evidence="1">The sequence shown here is derived from an EMBL/GenBank/DDBJ whole genome shotgun (WGS) entry which is preliminary data.</text>
</comment>